<name>A0A9N8W7C4_9GLOM</name>
<keyword evidence="4" id="KW-1185">Reference proteome</keyword>
<feature type="repeat" description="PPR" evidence="1">
    <location>
        <begin position="599"/>
        <end position="633"/>
    </location>
</feature>
<protein>
    <submittedName>
        <fullName evidence="3">25218_t:CDS:1</fullName>
    </submittedName>
</protein>
<feature type="repeat" description="PPR" evidence="1">
    <location>
        <begin position="495"/>
        <end position="529"/>
    </location>
</feature>
<feature type="repeat" description="PPR" evidence="1">
    <location>
        <begin position="530"/>
        <end position="564"/>
    </location>
</feature>
<gene>
    <name evidence="3" type="ORF">CPELLU_LOCUS1312</name>
</gene>
<feature type="repeat" description="PPR" evidence="1">
    <location>
        <begin position="833"/>
        <end position="867"/>
    </location>
</feature>
<feature type="repeat" description="PPR" evidence="1">
    <location>
        <begin position="425"/>
        <end position="459"/>
    </location>
</feature>
<dbReference type="GO" id="GO:0007005">
    <property type="term" value="P:mitochondrion organization"/>
    <property type="evidence" value="ECO:0007669"/>
    <property type="project" value="TreeGrafter"/>
</dbReference>
<sequence>MQGEKLLIKKRGIGCLIPMGNIGKDRLIVGHNVGFDRARIREYHHDRSCNSYIDTMSLHVTVSGLCTQHRTSWIKYNKAIKESKDFQSIHDASSINNLRNIYRFYCQGELDKCLRNYFINSSLDQIVKPEVFQKLVAYRADGVFTTHKVLKKLFPRFLKIYPHPISFAGIISMNNKFMTTPKDWDYYIEKIKLIRQEESKPIEKSLQRPAFITLKSYSDDSQSIINNPWLRQLDWSTPPRVKKLKGYQQWYRNIYNTKTRSLKSISRPRTSSISLRLKWQGFPLYYFKKHRRIYRRPKSNEKYQAKAKPFRFDEMDDNKEASVIGQSRNYPSRLSKYLELSEKGSLHLLTENDFNVILHCLFAPYWKPKNVLYWLNRIYNDIRENGLRLNKYTYETILNLYVIIGNVSKAESIFSEIVKEIGIPTRKTYNILLHMYARVGNIQRCLELVQEMKMNLIMPNLTTYNTHILSYVRNLNITGAHFILQEMEQQGVKPDVITFNVMINGFLNFHDFKGAEQCFDIMLGMGIAPNIITFNTIMSGYLDVGDFQSVEDIYDKMLELKIQPGLDTYHILATAFVRMGKTEQVLLIIDQIIANGWHVLRTYNILINMYVKMNDLGMAYKVYDRLLSSGLQPNVVTFNTFITGHINQRNLDEALKCYDKMLKRGISPNMNVFNNLLRGYLHAYGMTSSRKIFEQMAKHHLVPDQVTYNILIQYIYEQDDVEIFEKAIEQYVEMLGNGLHPSNRTFNILLNLAIKKDINHNRFYSHQHHKKSDPIQNCDKSAVELVLKDMMSKYVVLDVVTYSILMKGFVHYQHMQGAEELFRKMQENGIRPNQYIFDIMIDGYAKIPDMNKAQRAITRMLNSGFQKNIKVYNSMINGYAAAGDIGAAHKEFDEMKKAGHTPDKVSYTSLVDMFANNKDVKHAQQAFDFMRAQGIQVDLISFTALMKAYAKVGNVKGAYSVFEAMVNAGYKPDSVATLTLLSAL</sequence>
<dbReference type="PROSITE" id="PS51375">
    <property type="entry name" value="PPR"/>
    <property type="match status" value="11"/>
</dbReference>
<dbReference type="NCBIfam" id="TIGR00756">
    <property type="entry name" value="PPR"/>
    <property type="match status" value="9"/>
</dbReference>
<evidence type="ECO:0000256" key="1">
    <source>
        <dbReference type="PROSITE-ProRule" id="PRU00708"/>
    </source>
</evidence>
<proteinExistence type="predicted"/>
<accession>A0A9N8W7C4</accession>
<reference evidence="3" key="1">
    <citation type="submission" date="2021-06" db="EMBL/GenBank/DDBJ databases">
        <authorList>
            <person name="Kallberg Y."/>
            <person name="Tangrot J."/>
            <person name="Rosling A."/>
        </authorList>
    </citation>
    <scope>NUCLEOTIDE SEQUENCE</scope>
    <source>
        <strain evidence="3">FL966</strain>
    </source>
</reference>
<dbReference type="GO" id="GO:0003729">
    <property type="term" value="F:mRNA binding"/>
    <property type="evidence" value="ECO:0007669"/>
    <property type="project" value="TreeGrafter"/>
</dbReference>
<dbReference type="InterPro" id="IPR011990">
    <property type="entry name" value="TPR-like_helical_dom_sf"/>
</dbReference>
<evidence type="ECO:0000313" key="3">
    <source>
        <dbReference type="EMBL" id="CAG8476276.1"/>
    </source>
</evidence>
<dbReference type="Pfam" id="PF13041">
    <property type="entry name" value="PPR_2"/>
    <property type="match status" value="4"/>
</dbReference>
<feature type="repeat" description="PPR" evidence="1">
    <location>
        <begin position="634"/>
        <end position="668"/>
    </location>
</feature>
<dbReference type="Gene3D" id="1.25.40.10">
    <property type="entry name" value="Tetratricopeptide repeat domain"/>
    <property type="match status" value="5"/>
</dbReference>
<dbReference type="SUPFAM" id="SSF81901">
    <property type="entry name" value="HCP-like"/>
    <property type="match status" value="1"/>
</dbReference>
<dbReference type="Gene3D" id="3.30.420.390">
    <property type="match status" value="2"/>
</dbReference>
<dbReference type="Proteomes" id="UP000789759">
    <property type="component" value="Unassembled WGS sequence"/>
</dbReference>
<organism evidence="3 4">
    <name type="scientific">Cetraspora pellucida</name>
    <dbReference type="NCBI Taxonomy" id="1433469"/>
    <lineage>
        <taxon>Eukaryota</taxon>
        <taxon>Fungi</taxon>
        <taxon>Fungi incertae sedis</taxon>
        <taxon>Mucoromycota</taxon>
        <taxon>Glomeromycotina</taxon>
        <taxon>Glomeromycetes</taxon>
        <taxon>Diversisporales</taxon>
        <taxon>Gigasporaceae</taxon>
        <taxon>Cetraspora</taxon>
    </lineage>
</organism>
<dbReference type="AlphaFoldDB" id="A0A9N8W7C4"/>
<dbReference type="Pfam" id="PF18136">
    <property type="entry name" value="DNApol_Exo"/>
    <property type="match status" value="1"/>
</dbReference>
<dbReference type="InterPro" id="IPR051114">
    <property type="entry name" value="Mito_RNA_Proc_CCM1"/>
</dbReference>
<dbReference type="Pfam" id="PF13812">
    <property type="entry name" value="PPR_3"/>
    <property type="match status" value="3"/>
</dbReference>
<dbReference type="InterPro" id="IPR041336">
    <property type="entry name" value="DNApol_Exo"/>
</dbReference>
<feature type="repeat" description="PPR" evidence="1">
    <location>
        <begin position="903"/>
        <end position="937"/>
    </location>
</feature>
<dbReference type="PANTHER" id="PTHR47934">
    <property type="entry name" value="PENTATRICOPEPTIDE REPEAT-CONTAINING PROTEIN PET309, MITOCHONDRIAL"/>
    <property type="match status" value="1"/>
</dbReference>
<dbReference type="OrthoDB" id="185373at2759"/>
<dbReference type="GO" id="GO:0005739">
    <property type="term" value="C:mitochondrion"/>
    <property type="evidence" value="ECO:0007669"/>
    <property type="project" value="TreeGrafter"/>
</dbReference>
<feature type="repeat" description="PPR" evidence="1">
    <location>
        <begin position="798"/>
        <end position="832"/>
    </location>
</feature>
<evidence type="ECO:0000259" key="2">
    <source>
        <dbReference type="Pfam" id="PF18136"/>
    </source>
</evidence>
<dbReference type="Pfam" id="PF01535">
    <property type="entry name" value="PPR"/>
    <property type="match status" value="1"/>
</dbReference>
<dbReference type="GO" id="GO:0006396">
    <property type="term" value="P:RNA processing"/>
    <property type="evidence" value="ECO:0007669"/>
    <property type="project" value="TreeGrafter"/>
</dbReference>
<dbReference type="PANTHER" id="PTHR47934:SF6">
    <property type="entry name" value="MITOCHONDRIAL GROUP I INTRON SPLICING FACTOR CCM1-RELATED"/>
    <property type="match status" value="1"/>
</dbReference>
<feature type="repeat" description="PPR" evidence="1">
    <location>
        <begin position="868"/>
        <end position="902"/>
    </location>
</feature>
<feature type="repeat" description="PPR" evidence="1">
    <location>
        <begin position="938"/>
        <end position="972"/>
    </location>
</feature>
<evidence type="ECO:0000313" key="4">
    <source>
        <dbReference type="Proteomes" id="UP000789759"/>
    </source>
</evidence>
<feature type="domain" description="DNA mitochondrial polymerase exonuclease" evidence="2">
    <location>
        <begin position="15"/>
        <end position="157"/>
    </location>
</feature>
<dbReference type="InterPro" id="IPR002885">
    <property type="entry name" value="PPR_rpt"/>
</dbReference>
<feature type="repeat" description="PPR" evidence="1">
    <location>
        <begin position="460"/>
        <end position="494"/>
    </location>
</feature>
<dbReference type="EMBL" id="CAJVQA010000464">
    <property type="protein sequence ID" value="CAG8476276.1"/>
    <property type="molecule type" value="Genomic_DNA"/>
</dbReference>
<comment type="caution">
    <text evidence="3">The sequence shown here is derived from an EMBL/GenBank/DDBJ whole genome shotgun (WGS) entry which is preliminary data.</text>
</comment>